<evidence type="ECO:0000313" key="1">
    <source>
        <dbReference type="EMBL" id="KAJ7677595.1"/>
    </source>
</evidence>
<protein>
    <submittedName>
        <fullName evidence="1">Uncharacterized protein</fullName>
    </submittedName>
</protein>
<sequence>MVGFFLGRQDSRAHKIVASRIMTSSGSMRNALFDATSILAAHFLLQIPSCLLSPPLHRALDNVVESREEEDVQLADMPVSAREGITPYYIISLCHSSNLNGSRSVAIVIPHCCPVFLPPYLALSLSTRVKVKIIKDHQTPNTSILAGASINHGASTLSILVQSLRTSWLTQFKCLEFSVDMW</sequence>
<keyword evidence="2" id="KW-1185">Reference proteome</keyword>
<accession>A0AAD7D5D8</accession>
<dbReference type="Proteomes" id="UP001221757">
    <property type="component" value="Unassembled WGS sequence"/>
</dbReference>
<dbReference type="AlphaFoldDB" id="A0AAD7D5D8"/>
<organism evidence="1 2">
    <name type="scientific">Mycena rosella</name>
    <name type="common">Pink bonnet</name>
    <name type="synonym">Agaricus rosellus</name>
    <dbReference type="NCBI Taxonomy" id="1033263"/>
    <lineage>
        <taxon>Eukaryota</taxon>
        <taxon>Fungi</taxon>
        <taxon>Dikarya</taxon>
        <taxon>Basidiomycota</taxon>
        <taxon>Agaricomycotina</taxon>
        <taxon>Agaricomycetes</taxon>
        <taxon>Agaricomycetidae</taxon>
        <taxon>Agaricales</taxon>
        <taxon>Marasmiineae</taxon>
        <taxon>Mycenaceae</taxon>
        <taxon>Mycena</taxon>
    </lineage>
</organism>
<comment type="caution">
    <text evidence="1">The sequence shown here is derived from an EMBL/GenBank/DDBJ whole genome shotgun (WGS) entry which is preliminary data.</text>
</comment>
<proteinExistence type="predicted"/>
<reference evidence="1" key="1">
    <citation type="submission" date="2023-03" db="EMBL/GenBank/DDBJ databases">
        <title>Massive genome expansion in bonnet fungi (Mycena s.s.) driven by repeated elements and novel gene families across ecological guilds.</title>
        <authorList>
            <consortium name="Lawrence Berkeley National Laboratory"/>
            <person name="Harder C.B."/>
            <person name="Miyauchi S."/>
            <person name="Viragh M."/>
            <person name="Kuo A."/>
            <person name="Thoen E."/>
            <person name="Andreopoulos B."/>
            <person name="Lu D."/>
            <person name="Skrede I."/>
            <person name="Drula E."/>
            <person name="Henrissat B."/>
            <person name="Morin E."/>
            <person name="Kohler A."/>
            <person name="Barry K."/>
            <person name="LaButti K."/>
            <person name="Morin E."/>
            <person name="Salamov A."/>
            <person name="Lipzen A."/>
            <person name="Mereny Z."/>
            <person name="Hegedus B."/>
            <person name="Baldrian P."/>
            <person name="Stursova M."/>
            <person name="Weitz H."/>
            <person name="Taylor A."/>
            <person name="Grigoriev I.V."/>
            <person name="Nagy L.G."/>
            <person name="Martin F."/>
            <person name="Kauserud H."/>
        </authorList>
    </citation>
    <scope>NUCLEOTIDE SEQUENCE</scope>
    <source>
        <strain evidence="1">CBHHK067</strain>
    </source>
</reference>
<dbReference type="EMBL" id="JARKIE010000136">
    <property type="protein sequence ID" value="KAJ7677595.1"/>
    <property type="molecule type" value="Genomic_DNA"/>
</dbReference>
<gene>
    <name evidence="1" type="ORF">B0H17DRAFT_1139479</name>
</gene>
<evidence type="ECO:0000313" key="2">
    <source>
        <dbReference type="Proteomes" id="UP001221757"/>
    </source>
</evidence>
<name>A0AAD7D5D8_MYCRO</name>